<dbReference type="Gene3D" id="2.120.10.30">
    <property type="entry name" value="TolB, C-terminal domain"/>
    <property type="match status" value="1"/>
</dbReference>
<dbReference type="InterPro" id="IPR011042">
    <property type="entry name" value="6-blade_b-propeller_TolB-like"/>
</dbReference>
<dbReference type="InterPro" id="IPR014755">
    <property type="entry name" value="Cu-Rt/internalin_Ig-like"/>
</dbReference>
<protein>
    <submittedName>
        <fullName evidence="5">DUF5050 domain-containing protein</fullName>
    </submittedName>
</protein>
<evidence type="ECO:0000313" key="5">
    <source>
        <dbReference type="EMBL" id="MFL0252612.1"/>
    </source>
</evidence>
<gene>
    <name evidence="5" type="ORF">ACJDT4_19545</name>
</gene>
<accession>A0ABW8TJC7</accession>
<feature type="signal peptide" evidence="2">
    <location>
        <begin position="1"/>
        <end position="23"/>
    </location>
</feature>
<dbReference type="SUPFAM" id="SSF63825">
    <property type="entry name" value="YWTD domain"/>
    <property type="match status" value="1"/>
</dbReference>
<name>A0ABW8TJC7_9CLOT</name>
<feature type="domain" description="SbsA Ig-like" evidence="3">
    <location>
        <begin position="27"/>
        <end position="116"/>
    </location>
</feature>
<sequence>MKKIIIIPALLVIILLKAGTVHAKIFNSDTNTPLNKEWKIQFNSDIDADSINKSRLYVTDSTGQKFNISYNINGNTVTLKHTDSQFTPNEKYTVHVAAGIRDTNGKVLKTEVTKDFITSDENYASKEVVDLDLPENRSKFNLLIGACLRVAPVSSGYKTKDIYVASVVDATTKEAFTNIPDNIMFKKSLSIYKYIQPIKSFTDFNVLLSDTQFLSKVTMTFTKEKPYFVKEFNIDVPSIGYTQGLCFVAKTITETSTLYDGLYMDGGICKNGTSSVDFKGPYDDTKKYIPIDLVDKDYTVKKYINPYPYSYYSSESESKAADDKYTYKVDFVSQSPGIYKIDNVSGEKSKIADGDGSIYYIDKNYIYYSVSSDNYTLSRMNKDGTGKVSLGVDFIRELKYDNGWFYFTTSRSGANMYKMKTDGSVLTPIGNDQAESFMDQYDGYIYYENYSDGDKLYRIKTDGTNREKISDLDISGLSITIRDDRIYYLYNQNIYKMKLDGTEISSL</sequence>
<proteinExistence type="predicted"/>
<feature type="chain" id="PRO_5047346218" evidence="2">
    <location>
        <begin position="24"/>
        <end position="507"/>
    </location>
</feature>
<dbReference type="InterPro" id="IPR032812">
    <property type="entry name" value="SbsA_Ig"/>
</dbReference>
<comment type="caution">
    <text evidence="5">The sequence shown here is derived from an EMBL/GenBank/DDBJ whole genome shotgun (WGS) entry which is preliminary data.</text>
</comment>
<reference evidence="5 6" key="1">
    <citation type="submission" date="2024-11" db="EMBL/GenBank/DDBJ databases">
        <authorList>
            <person name="Heng Y.C."/>
            <person name="Lim A.C.H."/>
            <person name="Lee J.K.Y."/>
            <person name="Kittelmann S."/>
        </authorList>
    </citation>
    <scope>NUCLEOTIDE SEQUENCE [LARGE SCALE GENOMIC DNA]</scope>
    <source>
        <strain evidence="5 6">WILCCON 0114</strain>
    </source>
</reference>
<evidence type="ECO:0000256" key="1">
    <source>
        <dbReference type="ARBA" id="ARBA00022729"/>
    </source>
</evidence>
<evidence type="ECO:0000256" key="2">
    <source>
        <dbReference type="SAM" id="SignalP"/>
    </source>
</evidence>
<organism evidence="5 6">
    <name type="scientific">Clostridium neuense</name>
    <dbReference type="NCBI Taxonomy" id="1728934"/>
    <lineage>
        <taxon>Bacteria</taxon>
        <taxon>Bacillati</taxon>
        <taxon>Bacillota</taxon>
        <taxon>Clostridia</taxon>
        <taxon>Eubacteriales</taxon>
        <taxon>Clostridiaceae</taxon>
        <taxon>Clostridium</taxon>
    </lineage>
</organism>
<dbReference type="Pfam" id="PF16472">
    <property type="entry name" value="DUF5050"/>
    <property type="match status" value="1"/>
</dbReference>
<feature type="domain" description="Prolow-density lipoprotein receptor-related protein 1-like beta-propeller" evidence="4">
    <location>
        <begin position="311"/>
        <end position="505"/>
    </location>
</feature>
<dbReference type="RefSeq" id="WP_406789270.1">
    <property type="nucleotide sequence ID" value="NZ_JBJIAA010000019.1"/>
</dbReference>
<dbReference type="EMBL" id="JBJIAA010000019">
    <property type="protein sequence ID" value="MFL0252612.1"/>
    <property type="molecule type" value="Genomic_DNA"/>
</dbReference>
<dbReference type="Pfam" id="PF13205">
    <property type="entry name" value="Big_5"/>
    <property type="match status" value="1"/>
</dbReference>
<dbReference type="Proteomes" id="UP001623592">
    <property type="component" value="Unassembled WGS sequence"/>
</dbReference>
<dbReference type="InterPro" id="IPR032485">
    <property type="entry name" value="LRP1-like_beta_prop"/>
</dbReference>
<evidence type="ECO:0000259" key="3">
    <source>
        <dbReference type="Pfam" id="PF13205"/>
    </source>
</evidence>
<dbReference type="Gene3D" id="2.60.40.1220">
    <property type="match status" value="1"/>
</dbReference>
<evidence type="ECO:0000259" key="4">
    <source>
        <dbReference type="Pfam" id="PF16472"/>
    </source>
</evidence>
<keyword evidence="6" id="KW-1185">Reference proteome</keyword>
<keyword evidence="1 2" id="KW-0732">Signal</keyword>
<evidence type="ECO:0000313" key="6">
    <source>
        <dbReference type="Proteomes" id="UP001623592"/>
    </source>
</evidence>